<gene>
    <name evidence="2" type="ORF">PV05_09788</name>
</gene>
<feature type="compositionally biased region" description="Polar residues" evidence="1">
    <location>
        <begin position="18"/>
        <end position="27"/>
    </location>
</feature>
<dbReference type="AlphaFoldDB" id="A0A0D2E8Q1"/>
<dbReference type="EMBL" id="KN847322">
    <property type="protein sequence ID" value="KIW51030.1"/>
    <property type="molecule type" value="Genomic_DNA"/>
</dbReference>
<protein>
    <submittedName>
        <fullName evidence="2">Uncharacterized protein</fullName>
    </submittedName>
</protein>
<dbReference type="HOGENOM" id="CLU_088300_1_0_1"/>
<sequence>MSRLVSRLVSSLSDEPKSSNTHQTITLRPSPKDKNLTLIHLAGHPLDAPPLYTVIAASDNVSVYRGNLAPVNLIGTADSSSITLHGQQVKVRSSQISGNLSLEWPTAGTLKWKPDMLTGSSLDLSDNFGRNLAKFKSTSMLKPSEKVIEILVPCDEVFTALVVLSGLAAKAATRKNMEAASEIVQALAGT</sequence>
<name>A0A0D2E8Q1_9EURO</name>
<accession>A0A0D2E8Q1</accession>
<reference evidence="2 3" key="1">
    <citation type="submission" date="2015-01" db="EMBL/GenBank/DDBJ databases">
        <title>The Genome Sequence of Exophiala xenobiotica CBS118157.</title>
        <authorList>
            <consortium name="The Broad Institute Genomics Platform"/>
            <person name="Cuomo C."/>
            <person name="de Hoog S."/>
            <person name="Gorbushina A."/>
            <person name="Stielow B."/>
            <person name="Teixiera M."/>
            <person name="Abouelleil A."/>
            <person name="Chapman S.B."/>
            <person name="Priest M."/>
            <person name="Young S.K."/>
            <person name="Wortman J."/>
            <person name="Nusbaum C."/>
            <person name="Birren B."/>
        </authorList>
    </citation>
    <scope>NUCLEOTIDE SEQUENCE [LARGE SCALE GENOMIC DNA]</scope>
    <source>
        <strain evidence="2 3">CBS 118157</strain>
    </source>
</reference>
<evidence type="ECO:0000313" key="2">
    <source>
        <dbReference type="EMBL" id="KIW51030.1"/>
    </source>
</evidence>
<feature type="region of interest" description="Disordered" evidence="1">
    <location>
        <begin position="10"/>
        <end position="29"/>
    </location>
</feature>
<proteinExistence type="predicted"/>
<dbReference type="RefSeq" id="XP_013311614.1">
    <property type="nucleotide sequence ID" value="XM_013456160.1"/>
</dbReference>
<dbReference type="GeneID" id="25331696"/>
<organism evidence="2 3">
    <name type="scientific">Exophiala xenobiotica</name>
    <dbReference type="NCBI Taxonomy" id="348802"/>
    <lineage>
        <taxon>Eukaryota</taxon>
        <taxon>Fungi</taxon>
        <taxon>Dikarya</taxon>
        <taxon>Ascomycota</taxon>
        <taxon>Pezizomycotina</taxon>
        <taxon>Eurotiomycetes</taxon>
        <taxon>Chaetothyriomycetidae</taxon>
        <taxon>Chaetothyriales</taxon>
        <taxon>Herpotrichiellaceae</taxon>
        <taxon>Exophiala</taxon>
    </lineage>
</organism>
<keyword evidence="3" id="KW-1185">Reference proteome</keyword>
<dbReference type="OrthoDB" id="4725912at2759"/>
<dbReference type="Proteomes" id="UP000054342">
    <property type="component" value="Unassembled WGS sequence"/>
</dbReference>
<evidence type="ECO:0000313" key="3">
    <source>
        <dbReference type="Proteomes" id="UP000054342"/>
    </source>
</evidence>
<evidence type="ECO:0000256" key="1">
    <source>
        <dbReference type="SAM" id="MobiDB-lite"/>
    </source>
</evidence>